<dbReference type="InterPro" id="IPR000073">
    <property type="entry name" value="AB_hydrolase_1"/>
</dbReference>
<reference evidence="2" key="1">
    <citation type="submission" date="2021-03" db="EMBL/GenBank/DDBJ databases">
        <title>Revisited historic fungal species revealed as producer of novel bioactive compounds through whole genome sequencing and comparative genomics.</title>
        <authorList>
            <person name="Vignolle G.A."/>
            <person name="Hochenegger N."/>
            <person name="Mach R.L."/>
            <person name="Mach-Aigner A.R."/>
            <person name="Javad Rahimi M."/>
            <person name="Salim K.A."/>
            <person name="Chan C.M."/>
            <person name="Lim L.B.L."/>
            <person name="Cai F."/>
            <person name="Druzhinina I.S."/>
            <person name="U'Ren J.M."/>
            <person name="Derntl C."/>
        </authorList>
    </citation>
    <scope>NUCLEOTIDE SEQUENCE</scope>
    <source>
        <strain evidence="2">TUCIM 5799</strain>
    </source>
</reference>
<feature type="domain" description="AB hydrolase-1" evidence="1">
    <location>
        <begin position="57"/>
        <end position="152"/>
    </location>
</feature>
<accession>A0A9P9W806</accession>
<dbReference type="PANTHER" id="PTHR43798:SF33">
    <property type="entry name" value="HYDROLASE, PUTATIVE (AFU_ORTHOLOGUE AFUA_2G14860)-RELATED"/>
    <property type="match status" value="1"/>
</dbReference>
<dbReference type="SUPFAM" id="SSF53474">
    <property type="entry name" value="alpha/beta-Hydrolases"/>
    <property type="match status" value="1"/>
</dbReference>
<protein>
    <recommendedName>
        <fullName evidence="1">AB hydrolase-1 domain-containing protein</fullName>
    </recommendedName>
</protein>
<proteinExistence type="predicted"/>
<dbReference type="GO" id="GO:0016020">
    <property type="term" value="C:membrane"/>
    <property type="evidence" value="ECO:0007669"/>
    <property type="project" value="TreeGrafter"/>
</dbReference>
<dbReference type="EMBL" id="JAFIMR010000079">
    <property type="protein sequence ID" value="KAI1849036.1"/>
    <property type="molecule type" value="Genomic_DNA"/>
</dbReference>
<dbReference type="AlphaFoldDB" id="A0A9P9W806"/>
<dbReference type="PANTHER" id="PTHR43798">
    <property type="entry name" value="MONOACYLGLYCEROL LIPASE"/>
    <property type="match status" value="1"/>
</dbReference>
<keyword evidence="3" id="KW-1185">Reference proteome</keyword>
<organism evidence="2 3">
    <name type="scientific">Neoarthrinium moseri</name>
    <dbReference type="NCBI Taxonomy" id="1658444"/>
    <lineage>
        <taxon>Eukaryota</taxon>
        <taxon>Fungi</taxon>
        <taxon>Dikarya</taxon>
        <taxon>Ascomycota</taxon>
        <taxon>Pezizomycotina</taxon>
        <taxon>Sordariomycetes</taxon>
        <taxon>Xylariomycetidae</taxon>
        <taxon>Amphisphaeriales</taxon>
        <taxon>Apiosporaceae</taxon>
        <taxon>Neoarthrinium</taxon>
    </lineage>
</organism>
<dbReference type="Gene3D" id="3.40.50.1820">
    <property type="entry name" value="alpha/beta hydrolase"/>
    <property type="match status" value="1"/>
</dbReference>
<dbReference type="InterPro" id="IPR050266">
    <property type="entry name" value="AB_hydrolase_sf"/>
</dbReference>
<dbReference type="Proteomes" id="UP000829685">
    <property type="component" value="Unassembled WGS sequence"/>
</dbReference>
<dbReference type="Pfam" id="PF00561">
    <property type="entry name" value="Abhydrolase_1"/>
    <property type="match status" value="1"/>
</dbReference>
<gene>
    <name evidence="2" type="ORF">JX265_013686</name>
</gene>
<evidence type="ECO:0000313" key="2">
    <source>
        <dbReference type="EMBL" id="KAI1849036.1"/>
    </source>
</evidence>
<sequence length="311" mass="35057">MGSTSDRALSSRASIAKSFWSSIGKISSSDDAYADALPADPPRGLWFMTRNPYAPVTVVLLHLLFSSHREWEHVWPKLTEYHLLIPDLPHHSRSRSIKPFSFSLAADFIADMVKEHAHDGRAHVVGISTGGYIAQELVRRHPELILSVFASGCCPLRDARLFVVKHPKILHYGLLALLHSPNNMFLRASGWSPELQNADLLEEVKFNTTSRLAEYGSRDTRNFQQAEVKDTANKCIRVCIIAAGRQDDIEGARCTARIYRTQGVGEGSESRGYVIRDAIHAWNLQLPEVYAKGIQAWIERWQMPPEFELLE</sequence>
<name>A0A9P9W806_9PEZI</name>
<dbReference type="InterPro" id="IPR029058">
    <property type="entry name" value="AB_hydrolase_fold"/>
</dbReference>
<evidence type="ECO:0000313" key="3">
    <source>
        <dbReference type="Proteomes" id="UP000829685"/>
    </source>
</evidence>
<comment type="caution">
    <text evidence="2">The sequence shown here is derived from an EMBL/GenBank/DDBJ whole genome shotgun (WGS) entry which is preliminary data.</text>
</comment>
<evidence type="ECO:0000259" key="1">
    <source>
        <dbReference type="Pfam" id="PF00561"/>
    </source>
</evidence>